<evidence type="ECO:0000313" key="2">
    <source>
        <dbReference type="WBParaSite" id="ES5_v2.g10704.t1"/>
    </source>
</evidence>
<sequence>MVLCLDTVKSAPSVSAVEEEAHDTVTIPPCDIPSDNNAAIEVFDDTVLEVPVQLADTDFHAEKLVFQRSINRQISQSIQDAATLAVGAGHHTPEAMRELPLYKFQDDFAKLSASKDIGDNEVCEFSSSHQKYQRANPAKWFVTTGIGNLMLKERNNFDDIIIDECHRDDLTMLLNLL</sequence>
<organism evidence="1 2">
    <name type="scientific">Panagrolaimus sp. ES5</name>
    <dbReference type="NCBI Taxonomy" id="591445"/>
    <lineage>
        <taxon>Eukaryota</taxon>
        <taxon>Metazoa</taxon>
        <taxon>Ecdysozoa</taxon>
        <taxon>Nematoda</taxon>
        <taxon>Chromadorea</taxon>
        <taxon>Rhabditida</taxon>
        <taxon>Tylenchina</taxon>
        <taxon>Panagrolaimomorpha</taxon>
        <taxon>Panagrolaimoidea</taxon>
        <taxon>Panagrolaimidae</taxon>
        <taxon>Panagrolaimus</taxon>
    </lineage>
</organism>
<accession>A0AC34F147</accession>
<dbReference type="Proteomes" id="UP000887579">
    <property type="component" value="Unplaced"/>
</dbReference>
<reference evidence="2" key="1">
    <citation type="submission" date="2022-11" db="UniProtKB">
        <authorList>
            <consortium name="WormBaseParasite"/>
        </authorList>
    </citation>
    <scope>IDENTIFICATION</scope>
</reference>
<name>A0AC34F147_9BILA</name>
<protein>
    <submittedName>
        <fullName evidence="2">Uncharacterized protein</fullName>
    </submittedName>
</protein>
<dbReference type="WBParaSite" id="ES5_v2.g10704.t1">
    <property type="protein sequence ID" value="ES5_v2.g10704.t1"/>
    <property type="gene ID" value="ES5_v2.g10704"/>
</dbReference>
<evidence type="ECO:0000313" key="1">
    <source>
        <dbReference type="Proteomes" id="UP000887579"/>
    </source>
</evidence>
<proteinExistence type="predicted"/>